<organism evidence="1 2">
    <name type="scientific">Cylicostephanus goldi</name>
    <name type="common">Nematode worm</name>
    <dbReference type="NCBI Taxonomy" id="71465"/>
    <lineage>
        <taxon>Eukaryota</taxon>
        <taxon>Metazoa</taxon>
        <taxon>Ecdysozoa</taxon>
        <taxon>Nematoda</taxon>
        <taxon>Chromadorea</taxon>
        <taxon>Rhabditida</taxon>
        <taxon>Rhabditina</taxon>
        <taxon>Rhabditomorpha</taxon>
        <taxon>Strongyloidea</taxon>
        <taxon>Strongylidae</taxon>
        <taxon>Cylicostephanus</taxon>
    </lineage>
</organism>
<dbReference type="Proteomes" id="UP000271889">
    <property type="component" value="Unassembled WGS sequence"/>
</dbReference>
<evidence type="ECO:0000313" key="2">
    <source>
        <dbReference type="Proteomes" id="UP000271889"/>
    </source>
</evidence>
<evidence type="ECO:0000313" key="1">
    <source>
        <dbReference type="EMBL" id="VDK85688.1"/>
    </source>
</evidence>
<reference evidence="1 2" key="1">
    <citation type="submission" date="2018-11" db="EMBL/GenBank/DDBJ databases">
        <authorList>
            <consortium name="Pathogen Informatics"/>
        </authorList>
    </citation>
    <scope>NUCLEOTIDE SEQUENCE [LARGE SCALE GENOMIC DNA]</scope>
</reference>
<name>A0A3P6V0V6_CYLGO</name>
<protein>
    <submittedName>
        <fullName evidence="1">Uncharacterized protein</fullName>
    </submittedName>
</protein>
<sequence>MFGGFGGGPCMAAIPPVPPPVCAGGMGEFHFFLTKSAGKTRQFKPI</sequence>
<proteinExistence type="predicted"/>
<dbReference type="EMBL" id="UYRV01031266">
    <property type="protein sequence ID" value="VDK85688.1"/>
    <property type="molecule type" value="Genomic_DNA"/>
</dbReference>
<dbReference type="AlphaFoldDB" id="A0A3P6V0V6"/>
<accession>A0A3P6V0V6</accession>
<gene>
    <name evidence="1" type="ORF">CGOC_LOCUS8490</name>
</gene>
<keyword evidence="2" id="KW-1185">Reference proteome</keyword>